<proteinExistence type="predicted"/>
<sequence length="241" mass="27270">MADQITDAMASASINYEPFSLHKAADEPANVFRAFPNHESGPYRPQNASVLPGFLNLPGEIRNRIYYFCLEKLYVLPKVQVRVSWEDGNKSGYSAAHYDLGPAFPLHRHATALKGTCRQIRKEFGKFQIPLLEFVIDPLQDGFRLLRDFLESLTPDTRRDLRSLKILFRGAPSTENMVLAETCGISGLHPDCAIDLDCELRGRVCNGDWQFVAYSGCWLKQGSGGLEICKTPEYEMVWQFM</sequence>
<reference evidence="1" key="1">
    <citation type="journal article" date="2020" name="Stud. Mycol.">
        <title>101 Dothideomycetes genomes: a test case for predicting lifestyles and emergence of pathogens.</title>
        <authorList>
            <person name="Haridas S."/>
            <person name="Albert R."/>
            <person name="Binder M."/>
            <person name="Bloem J."/>
            <person name="Labutti K."/>
            <person name="Salamov A."/>
            <person name="Andreopoulos B."/>
            <person name="Baker S."/>
            <person name="Barry K."/>
            <person name="Bills G."/>
            <person name="Bluhm B."/>
            <person name="Cannon C."/>
            <person name="Castanera R."/>
            <person name="Culley D."/>
            <person name="Daum C."/>
            <person name="Ezra D."/>
            <person name="Gonzalez J."/>
            <person name="Henrissat B."/>
            <person name="Kuo A."/>
            <person name="Liang C."/>
            <person name="Lipzen A."/>
            <person name="Lutzoni F."/>
            <person name="Magnuson J."/>
            <person name="Mondo S."/>
            <person name="Nolan M."/>
            <person name="Ohm R."/>
            <person name="Pangilinan J."/>
            <person name="Park H.-J."/>
            <person name="Ramirez L."/>
            <person name="Alfaro M."/>
            <person name="Sun H."/>
            <person name="Tritt A."/>
            <person name="Yoshinaga Y."/>
            <person name="Zwiers L.-H."/>
            <person name="Turgeon B."/>
            <person name="Goodwin S."/>
            <person name="Spatafora J."/>
            <person name="Crous P."/>
            <person name="Grigoriev I."/>
        </authorList>
    </citation>
    <scope>NUCLEOTIDE SEQUENCE</scope>
    <source>
        <strain evidence="1">CBS 130266</strain>
    </source>
</reference>
<dbReference type="OrthoDB" id="3677049at2759"/>
<gene>
    <name evidence="1" type="ORF">EJ08DRAFT_177204</name>
</gene>
<dbReference type="AlphaFoldDB" id="A0A9P4NU45"/>
<protein>
    <submittedName>
        <fullName evidence="1">Uncharacterized protein</fullName>
    </submittedName>
</protein>
<name>A0A9P4NU45_9PEZI</name>
<dbReference type="EMBL" id="MU007031">
    <property type="protein sequence ID" value="KAF2431488.1"/>
    <property type="molecule type" value="Genomic_DNA"/>
</dbReference>
<comment type="caution">
    <text evidence="1">The sequence shown here is derived from an EMBL/GenBank/DDBJ whole genome shotgun (WGS) entry which is preliminary data.</text>
</comment>
<accession>A0A9P4NU45</accession>
<evidence type="ECO:0000313" key="2">
    <source>
        <dbReference type="Proteomes" id="UP000800235"/>
    </source>
</evidence>
<organism evidence="1 2">
    <name type="scientific">Tothia fuscella</name>
    <dbReference type="NCBI Taxonomy" id="1048955"/>
    <lineage>
        <taxon>Eukaryota</taxon>
        <taxon>Fungi</taxon>
        <taxon>Dikarya</taxon>
        <taxon>Ascomycota</taxon>
        <taxon>Pezizomycotina</taxon>
        <taxon>Dothideomycetes</taxon>
        <taxon>Pleosporomycetidae</taxon>
        <taxon>Venturiales</taxon>
        <taxon>Cylindrosympodiaceae</taxon>
        <taxon>Tothia</taxon>
    </lineage>
</organism>
<dbReference type="Proteomes" id="UP000800235">
    <property type="component" value="Unassembled WGS sequence"/>
</dbReference>
<evidence type="ECO:0000313" key="1">
    <source>
        <dbReference type="EMBL" id="KAF2431488.1"/>
    </source>
</evidence>
<keyword evidence="2" id="KW-1185">Reference proteome</keyword>